<feature type="binding site" evidence="9">
    <location>
        <position position="106"/>
    </location>
    <ligand>
        <name>substrate</name>
    </ligand>
</feature>
<dbReference type="Proteomes" id="UP001428341">
    <property type="component" value="Unassembled WGS sequence"/>
</dbReference>
<evidence type="ECO:0000256" key="1">
    <source>
        <dbReference type="ARBA" id="ARBA00000189"/>
    </source>
</evidence>
<name>A0AAP0QZ39_9ROSI</name>
<keyword evidence="8" id="KW-0408">Iron</keyword>
<evidence type="ECO:0000256" key="6">
    <source>
        <dbReference type="ARBA" id="ARBA00022723"/>
    </source>
</evidence>
<evidence type="ECO:0000313" key="16">
    <source>
        <dbReference type="Proteomes" id="UP001428341"/>
    </source>
</evidence>
<dbReference type="PROSITE" id="PS50873">
    <property type="entry name" value="PEROXIDASE_4"/>
    <property type="match status" value="1"/>
</dbReference>
<gene>
    <name evidence="15" type="ORF">WN944_012577</name>
</gene>
<dbReference type="EC" id="1.11.1.7" evidence="3"/>
<evidence type="ECO:0000256" key="3">
    <source>
        <dbReference type="ARBA" id="ARBA00012313"/>
    </source>
</evidence>
<dbReference type="GO" id="GO:0020037">
    <property type="term" value="F:heme binding"/>
    <property type="evidence" value="ECO:0007669"/>
    <property type="project" value="InterPro"/>
</dbReference>
<keyword evidence="16" id="KW-1185">Reference proteome</keyword>
<dbReference type="Pfam" id="PF00141">
    <property type="entry name" value="peroxidase"/>
    <property type="match status" value="1"/>
</dbReference>
<keyword evidence="5" id="KW-0349">Heme</keyword>
<comment type="catalytic activity">
    <reaction evidence="1">
        <text>2 a phenolic donor + H2O2 = 2 a phenolic radical donor + 2 H2O</text>
        <dbReference type="Rhea" id="RHEA:56136"/>
        <dbReference type="ChEBI" id="CHEBI:15377"/>
        <dbReference type="ChEBI" id="CHEBI:16240"/>
        <dbReference type="ChEBI" id="CHEBI:139520"/>
        <dbReference type="ChEBI" id="CHEBI:139521"/>
        <dbReference type="EC" id="1.11.1.7"/>
    </reaction>
</comment>
<evidence type="ECO:0000256" key="10">
    <source>
        <dbReference type="PIRSR" id="PIRSR600823-3"/>
    </source>
</evidence>
<comment type="caution">
    <text evidence="15">The sequence shown here is derived from an EMBL/GenBank/DDBJ whole genome shotgun (WGS) entry which is preliminary data.</text>
</comment>
<evidence type="ECO:0000256" key="2">
    <source>
        <dbReference type="ARBA" id="ARBA00001970"/>
    </source>
</evidence>
<dbReference type="Gene3D" id="1.10.420.10">
    <property type="entry name" value="Peroxidase, domain 2"/>
    <property type="match status" value="1"/>
</dbReference>
<evidence type="ECO:0000256" key="13">
    <source>
        <dbReference type="RuleBase" id="RU004241"/>
    </source>
</evidence>
<keyword evidence="4" id="KW-0575">Peroxidase</keyword>
<keyword evidence="12" id="KW-1015">Disulfide bond</keyword>
<keyword evidence="6 10" id="KW-0479">Metal-binding</keyword>
<feature type="binding site" evidence="10">
    <location>
        <position position="40"/>
    </location>
    <ligand>
        <name>Ca(2+)</name>
        <dbReference type="ChEBI" id="CHEBI:29108"/>
        <label>1</label>
    </ligand>
</feature>
<dbReference type="PANTHER" id="PTHR31517">
    <property type="match status" value="1"/>
</dbReference>
<proteinExistence type="inferred from homology"/>
<evidence type="ECO:0000256" key="7">
    <source>
        <dbReference type="ARBA" id="ARBA00023002"/>
    </source>
</evidence>
<dbReference type="SUPFAM" id="SSF48113">
    <property type="entry name" value="Heme-dependent peroxidases"/>
    <property type="match status" value="1"/>
</dbReference>
<comment type="cofactor">
    <cofactor evidence="2">
        <name>heme b</name>
        <dbReference type="ChEBI" id="CHEBI:60344"/>
    </cofactor>
</comment>
<evidence type="ECO:0000256" key="9">
    <source>
        <dbReference type="PIRSR" id="PIRSR600823-2"/>
    </source>
</evidence>
<feature type="binding site" evidence="10">
    <location>
        <position position="37"/>
    </location>
    <ligand>
        <name>Ca(2+)</name>
        <dbReference type="ChEBI" id="CHEBI:29108"/>
        <label>1</label>
    </ligand>
</feature>
<feature type="binding site" evidence="10">
    <location>
        <position position="44"/>
    </location>
    <ligand>
        <name>Ca(2+)</name>
        <dbReference type="ChEBI" id="CHEBI:29108"/>
        <label>1</label>
    </ligand>
</feature>
<keyword evidence="10" id="KW-0106">Calcium</keyword>
<dbReference type="InterPro" id="IPR000823">
    <property type="entry name" value="Peroxidase_pln"/>
</dbReference>
<dbReference type="Gene3D" id="1.10.520.10">
    <property type="match status" value="2"/>
</dbReference>
<reference evidence="15 16" key="1">
    <citation type="submission" date="2024-05" db="EMBL/GenBank/DDBJ databases">
        <title>Haplotype-resolved chromosome-level genome assembly of Huyou (Citrus changshanensis).</title>
        <authorList>
            <person name="Miao C."/>
            <person name="Chen W."/>
            <person name="Wu Y."/>
            <person name="Wang L."/>
            <person name="Zhao S."/>
            <person name="Grierson D."/>
            <person name="Xu C."/>
            <person name="Chen K."/>
        </authorList>
    </citation>
    <scope>NUCLEOTIDE SEQUENCE [LARGE SCALE GENOMIC DNA]</scope>
    <source>
        <strain evidence="15">01-14</strain>
        <tissue evidence="15">Leaf</tissue>
    </source>
</reference>
<accession>A0AAP0QZ39</accession>
<dbReference type="InterPro" id="IPR002016">
    <property type="entry name" value="Haem_peroxidase"/>
</dbReference>
<evidence type="ECO:0000256" key="5">
    <source>
        <dbReference type="ARBA" id="ARBA00022617"/>
    </source>
</evidence>
<evidence type="ECO:0000256" key="12">
    <source>
        <dbReference type="PIRSR" id="PIRSR600823-5"/>
    </source>
</evidence>
<dbReference type="GO" id="GO:0006979">
    <property type="term" value="P:response to oxidative stress"/>
    <property type="evidence" value="ECO:0007669"/>
    <property type="project" value="InterPro"/>
</dbReference>
<protein>
    <recommendedName>
        <fullName evidence="3">peroxidase</fullName>
        <ecNumber evidence="3">1.11.1.7</ecNumber>
    </recommendedName>
</protein>
<dbReference type="PANTHER" id="PTHR31517:SF48">
    <property type="entry name" value="PEROXIDASE 16-RELATED"/>
    <property type="match status" value="1"/>
</dbReference>
<evidence type="ECO:0000256" key="8">
    <source>
        <dbReference type="ARBA" id="ARBA00023004"/>
    </source>
</evidence>
<comment type="similarity">
    <text evidence="13">Belongs to the peroxidase family.</text>
</comment>
<sequence>MCTEESCSGSVQGHARYNLRGNFGKAPAALLRLMFYDCQVQGCDASILFYSDQGLKDESEMVSCADIIVLAAEESVALSGGPDIQIPLGRKDSTTSSHQLAHLHFPFPGITVDELLHTFMCERSKAQREAGSEGIQIAAVLTVGSVLIV</sequence>
<organism evidence="15 16">
    <name type="scientific">Citrus x changshan-huyou</name>
    <dbReference type="NCBI Taxonomy" id="2935761"/>
    <lineage>
        <taxon>Eukaryota</taxon>
        <taxon>Viridiplantae</taxon>
        <taxon>Streptophyta</taxon>
        <taxon>Embryophyta</taxon>
        <taxon>Tracheophyta</taxon>
        <taxon>Spermatophyta</taxon>
        <taxon>Magnoliopsida</taxon>
        <taxon>eudicotyledons</taxon>
        <taxon>Gunneridae</taxon>
        <taxon>Pentapetalae</taxon>
        <taxon>rosids</taxon>
        <taxon>malvids</taxon>
        <taxon>Sapindales</taxon>
        <taxon>Rutaceae</taxon>
        <taxon>Aurantioideae</taxon>
        <taxon>Citrus</taxon>
    </lineage>
</organism>
<feature type="domain" description="Plant heme peroxidase family profile" evidence="14">
    <location>
        <begin position="28"/>
        <end position="144"/>
    </location>
</feature>
<dbReference type="PRINTS" id="PR00458">
    <property type="entry name" value="PEROXIDASE"/>
</dbReference>
<dbReference type="GO" id="GO:0140825">
    <property type="term" value="F:lactoperoxidase activity"/>
    <property type="evidence" value="ECO:0007669"/>
    <property type="project" value="UniProtKB-EC"/>
</dbReference>
<feature type="disulfide bond" evidence="12">
    <location>
        <begin position="38"/>
        <end position="43"/>
    </location>
</feature>
<dbReference type="EMBL" id="JBCGBO010000002">
    <property type="protein sequence ID" value="KAK9224128.1"/>
    <property type="molecule type" value="Genomic_DNA"/>
</dbReference>
<dbReference type="AlphaFoldDB" id="A0AAP0QZ39"/>
<feature type="binding site" evidence="10">
    <location>
        <position position="42"/>
    </location>
    <ligand>
        <name>Ca(2+)</name>
        <dbReference type="ChEBI" id="CHEBI:29108"/>
        <label>1</label>
    </ligand>
</feature>
<feature type="binding site" evidence="10">
    <location>
        <position position="46"/>
    </location>
    <ligand>
        <name>Ca(2+)</name>
        <dbReference type="ChEBI" id="CHEBI:29108"/>
        <label>1</label>
    </ligand>
</feature>
<evidence type="ECO:0000256" key="11">
    <source>
        <dbReference type="PIRSR" id="PIRSR600823-4"/>
    </source>
</evidence>
<keyword evidence="7" id="KW-0560">Oxidoreductase</keyword>
<dbReference type="GO" id="GO:0046872">
    <property type="term" value="F:metal ion binding"/>
    <property type="evidence" value="ECO:0007669"/>
    <property type="project" value="UniProtKB-KW"/>
</dbReference>
<dbReference type="InterPro" id="IPR010255">
    <property type="entry name" value="Haem_peroxidase_sf"/>
</dbReference>
<comment type="cofactor">
    <cofactor evidence="10">
        <name>Ca(2+)</name>
        <dbReference type="ChEBI" id="CHEBI:29108"/>
    </cofactor>
    <text evidence="10">Binds 2 calcium ions per subunit.</text>
</comment>
<feature type="binding site" evidence="10">
    <location>
        <position position="58"/>
    </location>
    <ligand>
        <name>Ca(2+)</name>
        <dbReference type="ChEBI" id="CHEBI:29108"/>
        <label>1</label>
    </ligand>
</feature>
<evidence type="ECO:0000313" key="15">
    <source>
        <dbReference type="EMBL" id="KAK9224128.1"/>
    </source>
</evidence>
<feature type="site" description="Transition state stabilizer" evidence="11">
    <location>
        <position position="32"/>
    </location>
</feature>
<evidence type="ECO:0000256" key="4">
    <source>
        <dbReference type="ARBA" id="ARBA00022559"/>
    </source>
</evidence>
<evidence type="ECO:0000259" key="14">
    <source>
        <dbReference type="PROSITE" id="PS50873"/>
    </source>
</evidence>